<dbReference type="Proteomes" id="UP000593562">
    <property type="component" value="Unassembled WGS sequence"/>
</dbReference>
<evidence type="ECO:0000313" key="2">
    <source>
        <dbReference type="Proteomes" id="UP000593562"/>
    </source>
</evidence>
<keyword evidence="2" id="KW-1185">Reference proteome</keyword>
<sequence>MDAIDSVFDPLREFAKDSVRLVKRIYEGGVPYSYWVRGDGICRVLREADVHPYQQHHRWIWLGMVTRRYCRLSTVRKLVPGYEVERIVLFCALTLSEKKGTGNLGHMEAVDLGMINPALPFKNEDADEAWLTPLIWT</sequence>
<dbReference type="InParanoid" id="A0A7J7CPK1"/>
<dbReference type="EMBL" id="JAAARO010000015">
    <property type="protein sequence ID" value="KAF5735826.1"/>
    <property type="molecule type" value="Genomic_DNA"/>
</dbReference>
<name>A0A7J7CPK1_TRIWF</name>
<reference evidence="1 2" key="1">
    <citation type="journal article" date="2020" name="Nat. Commun.">
        <title>Genome of Tripterygium wilfordii and identification of cytochrome P450 involved in triptolide biosynthesis.</title>
        <authorList>
            <person name="Tu L."/>
            <person name="Su P."/>
            <person name="Zhang Z."/>
            <person name="Gao L."/>
            <person name="Wang J."/>
            <person name="Hu T."/>
            <person name="Zhou J."/>
            <person name="Zhang Y."/>
            <person name="Zhao Y."/>
            <person name="Liu Y."/>
            <person name="Song Y."/>
            <person name="Tong Y."/>
            <person name="Lu Y."/>
            <person name="Yang J."/>
            <person name="Xu C."/>
            <person name="Jia M."/>
            <person name="Peters R.J."/>
            <person name="Huang L."/>
            <person name="Gao W."/>
        </authorList>
    </citation>
    <scope>NUCLEOTIDE SEQUENCE [LARGE SCALE GENOMIC DNA]</scope>
    <source>
        <strain evidence="2">cv. XIE 37</strain>
        <tissue evidence="1">Leaf</tissue>
    </source>
</reference>
<proteinExistence type="predicted"/>
<protein>
    <submittedName>
        <fullName evidence="1">Uncharacterized protein</fullName>
    </submittedName>
</protein>
<gene>
    <name evidence="1" type="ORF">HS088_TW15G01342</name>
</gene>
<accession>A0A7J7CPK1</accession>
<organism evidence="1 2">
    <name type="scientific">Tripterygium wilfordii</name>
    <name type="common">Thunder God vine</name>
    <dbReference type="NCBI Taxonomy" id="458696"/>
    <lineage>
        <taxon>Eukaryota</taxon>
        <taxon>Viridiplantae</taxon>
        <taxon>Streptophyta</taxon>
        <taxon>Embryophyta</taxon>
        <taxon>Tracheophyta</taxon>
        <taxon>Spermatophyta</taxon>
        <taxon>Magnoliopsida</taxon>
        <taxon>eudicotyledons</taxon>
        <taxon>Gunneridae</taxon>
        <taxon>Pentapetalae</taxon>
        <taxon>rosids</taxon>
        <taxon>fabids</taxon>
        <taxon>Celastrales</taxon>
        <taxon>Celastraceae</taxon>
        <taxon>Tripterygium</taxon>
    </lineage>
</organism>
<evidence type="ECO:0000313" key="1">
    <source>
        <dbReference type="EMBL" id="KAF5735826.1"/>
    </source>
</evidence>
<dbReference type="AlphaFoldDB" id="A0A7J7CPK1"/>
<comment type="caution">
    <text evidence="1">The sequence shown here is derived from an EMBL/GenBank/DDBJ whole genome shotgun (WGS) entry which is preliminary data.</text>
</comment>